<dbReference type="GO" id="GO:0009986">
    <property type="term" value="C:cell surface"/>
    <property type="evidence" value="ECO:0007669"/>
    <property type="project" value="TreeGrafter"/>
</dbReference>
<keyword evidence="2 4" id="KW-0378">Hydrolase</keyword>
<evidence type="ECO:0000256" key="2">
    <source>
        <dbReference type="ARBA" id="ARBA00022801"/>
    </source>
</evidence>
<sequence length="481" mass="55820">MAASFLKVSGTKIVDGDGKEVILRGAGLGGWMTMENFISGYPGCEFQIREALAEVLGEKKAAFFFDKFLEYFFGEEDAKFFKSLGLNCIRIAINYRHFEDDTNPRVLKTEGFKHLDRAIAACASHGIYTILDLHTCPGGQNGGWHCDSGVHLANFWMHKDFEDRVVWLWTELANHYKDNPWVAGYNPMNEPADSRHTRLVSFYDRVHGAVRSVDKHHILFLDGNTYATDFSHFPEDVATRWTNTAFAIHDYSVYGFPSAPDVYERTPEQLRRVKRSYSKKREWMDERGLCVWNGEWGPVYARTEYEGDETDAINERRYMVLKDQLDYYHGDRLSWSIWLYKDVGFQGMVYVSKSTPYMTLFKDFLAKKHKLAIDSWGADDTYVRQIYGPLVDLIKDNVADEKYLNRYPYPLWTIKERVNRVARANLLGEVFVPEWADHFKGMDEDQLDELAQSFKFENCLKRDGLNKVLTEHAQETAAFRN</sequence>
<organism evidence="6 7">
    <name type="scientific">Schizopora paradoxa</name>
    <dbReference type="NCBI Taxonomy" id="27342"/>
    <lineage>
        <taxon>Eukaryota</taxon>
        <taxon>Fungi</taxon>
        <taxon>Dikarya</taxon>
        <taxon>Basidiomycota</taxon>
        <taxon>Agaricomycotina</taxon>
        <taxon>Agaricomycetes</taxon>
        <taxon>Hymenochaetales</taxon>
        <taxon>Schizoporaceae</taxon>
        <taxon>Schizopora</taxon>
    </lineage>
</organism>
<gene>
    <name evidence="6" type="ORF">SCHPADRAFT_875910</name>
</gene>
<dbReference type="PANTHER" id="PTHR31297:SF13">
    <property type="entry name" value="PUTATIVE-RELATED"/>
    <property type="match status" value="1"/>
</dbReference>
<evidence type="ECO:0000313" key="6">
    <source>
        <dbReference type="EMBL" id="KLO12099.1"/>
    </source>
</evidence>
<dbReference type="GO" id="GO:0008422">
    <property type="term" value="F:beta-glucosidase activity"/>
    <property type="evidence" value="ECO:0007669"/>
    <property type="project" value="TreeGrafter"/>
</dbReference>
<evidence type="ECO:0000256" key="3">
    <source>
        <dbReference type="ARBA" id="ARBA00023295"/>
    </source>
</evidence>
<dbReference type="Gene3D" id="3.20.20.80">
    <property type="entry name" value="Glycosidases"/>
    <property type="match status" value="1"/>
</dbReference>
<reference evidence="6 7" key="1">
    <citation type="submission" date="2015-04" db="EMBL/GenBank/DDBJ databases">
        <title>Complete genome sequence of Schizopora paradoxa KUC8140, a cosmopolitan wood degrader in East Asia.</title>
        <authorList>
            <consortium name="DOE Joint Genome Institute"/>
            <person name="Min B."/>
            <person name="Park H."/>
            <person name="Jang Y."/>
            <person name="Kim J.-J."/>
            <person name="Kim K.H."/>
            <person name="Pangilinan J."/>
            <person name="Lipzen A."/>
            <person name="Riley R."/>
            <person name="Grigoriev I.V."/>
            <person name="Spatafora J.W."/>
            <person name="Choi I.-G."/>
        </authorList>
    </citation>
    <scope>NUCLEOTIDE SEQUENCE [LARGE SCALE GENOMIC DNA]</scope>
    <source>
        <strain evidence="6 7">KUC8140</strain>
    </source>
</reference>
<evidence type="ECO:0000259" key="5">
    <source>
        <dbReference type="Pfam" id="PF00150"/>
    </source>
</evidence>
<dbReference type="Pfam" id="PF00150">
    <property type="entry name" value="Cellulase"/>
    <property type="match status" value="1"/>
</dbReference>
<keyword evidence="7" id="KW-1185">Reference proteome</keyword>
<dbReference type="Proteomes" id="UP000053477">
    <property type="component" value="Unassembled WGS sequence"/>
</dbReference>
<keyword evidence="3 4" id="KW-0326">Glycosidase</keyword>
<dbReference type="SUPFAM" id="SSF51445">
    <property type="entry name" value="(Trans)glycosidases"/>
    <property type="match status" value="1"/>
</dbReference>
<dbReference type="PANTHER" id="PTHR31297">
    <property type="entry name" value="GLUCAN ENDO-1,6-BETA-GLUCOSIDASE B"/>
    <property type="match status" value="1"/>
</dbReference>
<dbReference type="GO" id="GO:0005576">
    <property type="term" value="C:extracellular region"/>
    <property type="evidence" value="ECO:0007669"/>
    <property type="project" value="TreeGrafter"/>
</dbReference>
<accession>A0A0H2RJQ8</accession>
<name>A0A0H2RJQ8_9AGAM</name>
<proteinExistence type="inferred from homology"/>
<feature type="domain" description="Glycoside hydrolase family 5" evidence="5">
    <location>
        <begin position="77"/>
        <end position="341"/>
    </location>
</feature>
<dbReference type="InParanoid" id="A0A0H2RJQ8"/>
<dbReference type="EMBL" id="KQ085985">
    <property type="protein sequence ID" value="KLO12099.1"/>
    <property type="molecule type" value="Genomic_DNA"/>
</dbReference>
<dbReference type="OrthoDB" id="1887033at2759"/>
<comment type="similarity">
    <text evidence="1 4">Belongs to the glycosyl hydrolase 5 (cellulase A) family.</text>
</comment>
<dbReference type="InterPro" id="IPR001547">
    <property type="entry name" value="Glyco_hydro_5"/>
</dbReference>
<dbReference type="AlphaFoldDB" id="A0A0H2RJQ8"/>
<dbReference type="InterPro" id="IPR017853">
    <property type="entry name" value="GH"/>
</dbReference>
<dbReference type="STRING" id="27342.A0A0H2RJQ8"/>
<evidence type="ECO:0000313" key="7">
    <source>
        <dbReference type="Proteomes" id="UP000053477"/>
    </source>
</evidence>
<evidence type="ECO:0000256" key="1">
    <source>
        <dbReference type="ARBA" id="ARBA00005641"/>
    </source>
</evidence>
<dbReference type="FunFam" id="3.20.20.80:FF:000130">
    <property type="entry name" value="Endoglucanase C"/>
    <property type="match status" value="1"/>
</dbReference>
<protein>
    <submittedName>
        <fullName evidence="6">Glycoside hydrolase</fullName>
    </submittedName>
</protein>
<dbReference type="GO" id="GO:0009251">
    <property type="term" value="P:glucan catabolic process"/>
    <property type="evidence" value="ECO:0007669"/>
    <property type="project" value="TreeGrafter"/>
</dbReference>
<dbReference type="InterPro" id="IPR050386">
    <property type="entry name" value="Glycosyl_hydrolase_5"/>
</dbReference>
<evidence type="ECO:0000256" key="4">
    <source>
        <dbReference type="RuleBase" id="RU361153"/>
    </source>
</evidence>